<feature type="repeat" description="Filamin" evidence="2">
    <location>
        <begin position="834"/>
        <end position="886"/>
    </location>
</feature>
<dbReference type="EMBL" id="CP031047">
    <property type="protein sequence ID" value="QDZ24703.1"/>
    <property type="molecule type" value="Genomic_DNA"/>
</dbReference>
<protein>
    <submittedName>
        <fullName evidence="4">Uncharacterized protein</fullName>
    </submittedName>
</protein>
<evidence type="ECO:0000313" key="5">
    <source>
        <dbReference type="Proteomes" id="UP000316726"/>
    </source>
</evidence>
<dbReference type="PANTHER" id="PTHR38537:SF8">
    <property type="entry name" value="FILAMIN-A"/>
    <property type="match status" value="1"/>
</dbReference>
<feature type="repeat" description="Filamin" evidence="2">
    <location>
        <begin position="888"/>
        <end position="988"/>
    </location>
</feature>
<dbReference type="SUPFAM" id="SSF81296">
    <property type="entry name" value="E set domains"/>
    <property type="match status" value="8"/>
</dbReference>
<dbReference type="GO" id="GO:0030036">
    <property type="term" value="P:actin cytoskeleton organization"/>
    <property type="evidence" value="ECO:0007669"/>
    <property type="project" value="InterPro"/>
</dbReference>
<feature type="repeat" description="Filamin" evidence="2">
    <location>
        <begin position="1022"/>
        <end position="1127"/>
    </location>
</feature>
<dbReference type="SMART" id="SM00557">
    <property type="entry name" value="IG_FLMN"/>
    <property type="match status" value="3"/>
</dbReference>
<organism evidence="4 5">
    <name type="scientific">Chloropicon primus</name>
    <dbReference type="NCBI Taxonomy" id="1764295"/>
    <lineage>
        <taxon>Eukaryota</taxon>
        <taxon>Viridiplantae</taxon>
        <taxon>Chlorophyta</taxon>
        <taxon>Chloropicophyceae</taxon>
        <taxon>Chloropicales</taxon>
        <taxon>Chloropicaceae</taxon>
        <taxon>Chloropicon</taxon>
    </lineage>
</organism>
<dbReference type="PANTHER" id="PTHR38537">
    <property type="entry name" value="JITTERBUG, ISOFORM N"/>
    <property type="match status" value="1"/>
</dbReference>
<feature type="repeat" description="Filamin" evidence="2">
    <location>
        <begin position="486"/>
        <end position="529"/>
    </location>
</feature>
<feature type="repeat" description="Filamin" evidence="2">
    <location>
        <begin position="705"/>
        <end position="768"/>
    </location>
</feature>
<evidence type="ECO:0000256" key="1">
    <source>
        <dbReference type="ARBA" id="ARBA00022737"/>
    </source>
</evidence>
<proteinExistence type="predicted"/>
<feature type="repeat" description="Filamin" evidence="2">
    <location>
        <begin position="608"/>
        <end position="647"/>
    </location>
</feature>
<dbReference type="InterPro" id="IPR044801">
    <property type="entry name" value="Filamin"/>
</dbReference>
<evidence type="ECO:0000313" key="4">
    <source>
        <dbReference type="EMBL" id="QDZ24703.1"/>
    </source>
</evidence>
<dbReference type="OrthoDB" id="10249971at2759"/>
<dbReference type="GO" id="GO:0051015">
    <property type="term" value="F:actin filament binding"/>
    <property type="evidence" value="ECO:0007669"/>
    <property type="project" value="InterPro"/>
</dbReference>
<gene>
    <name evidence="4" type="ORF">A3770_14p72210</name>
</gene>
<dbReference type="Proteomes" id="UP000316726">
    <property type="component" value="Chromosome 14"/>
</dbReference>
<dbReference type="PROSITE" id="PS50194">
    <property type="entry name" value="FILAMIN_REPEAT"/>
    <property type="match status" value="7"/>
</dbReference>
<dbReference type="Pfam" id="PF00630">
    <property type="entry name" value="Filamin"/>
    <property type="match status" value="4"/>
</dbReference>
<reference evidence="4 5" key="1">
    <citation type="submission" date="2018-07" db="EMBL/GenBank/DDBJ databases">
        <title>The complete nuclear genome of the prasinophyte Chloropicon primus (CCMP1205).</title>
        <authorList>
            <person name="Pombert J.-F."/>
            <person name="Otis C."/>
            <person name="Turmel M."/>
            <person name="Lemieux C."/>
        </authorList>
    </citation>
    <scope>NUCLEOTIDE SEQUENCE [LARGE SCALE GENOMIC DNA]</scope>
    <source>
        <strain evidence="4 5">CCMP1205</strain>
    </source>
</reference>
<evidence type="ECO:0000256" key="2">
    <source>
        <dbReference type="PROSITE-ProRule" id="PRU00087"/>
    </source>
</evidence>
<feature type="compositionally biased region" description="Polar residues" evidence="3">
    <location>
        <begin position="9"/>
        <end position="24"/>
    </location>
</feature>
<dbReference type="Gene3D" id="2.60.40.10">
    <property type="entry name" value="Immunoglobulins"/>
    <property type="match status" value="8"/>
</dbReference>
<dbReference type="AlphaFoldDB" id="A0A5B8MVX4"/>
<keyword evidence="5" id="KW-1185">Reference proteome</keyword>
<name>A0A5B8MVX4_9CHLO</name>
<keyword evidence="1" id="KW-0677">Repeat</keyword>
<dbReference type="InterPro" id="IPR001298">
    <property type="entry name" value="Filamin/ABP280_rpt"/>
</dbReference>
<dbReference type="InterPro" id="IPR017868">
    <property type="entry name" value="Filamin/ABP280_repeat-like"/>
</dbReference>
<dbReference type="InterPro" id="IPR013783">
    <property type="entry name" value="Ig-like_fold"/>
</dbReference>
<dbReference type="InterPro" id="IPR014756">
    <property type="entry name" value="Ig_E-set"/>
</dbReference>
<evidence type="ECO:0000256" key="3">
    <source>
        <dbReference type="SAM" id="MobiDB-lite"/>
    </source>
</evidence>
<sequence length="1252" mass="139619">MDKLMSVIQEANSSQRNAGNTQLDSTPSTSSTSLVHHHHGVVGGGRDLLEDEERQPFYVGMRGVDRKYSICKEVRERSENDKFLRNFNPAITDKPQIRVDDYFVDSIREIAVGIPAYMRMWILNVEDLRKKLTWEDFDLHFLSGVSRPKFTLRQVNDDLFVIEVVAHLQGACAFAVKCCGITLKDSPFHIHAVNPVWSPTNSFAIAPSQTFCGDVVRVDITCKDQFGYLFPGASETLDISLSGPAVIDKMKVKDNKDGSHVLFFKATKIGRYKIEISAFNDNLRGSPYEILVLPTKPDPNQTKMEGEGCKKAVAGCVHEFVMEPRDKYGNSRLVLTSGEKWCAELIEKNSGEKVKINMKPIRSGKKVLFRCDYRAFKSGKYEMTLSVTEEDGVVLSAVMPNSIVVLPGITSGHKSILNVTTTNGYWTLSNDKKKVWLLKAGSNLDLNVQSCDKFGNYKYKDISQLVCEAEYVGDDAEKASNAPNLEIKVKNNRDGTFSGSLRGTKAGKYLCHVKLGGEEVDYSPFYFTLMPAFLHVPSCCALDMMKNVIKGGITGLVGEDNMVMVQGRDMYGNDVDIGGHDFCAILQFKPNAQTAGKVSTKPISFMSKDNKDGTYSIKYKTNVSGDYSMSIVSFAKHIMHSPIPLCMKGQRDIASVIIDKESNIRAVAGQRAMLRIIALDTFDNRQLSGGMTMYPEITLRSKTNRIIIKDPLREKERRKPLKTEVVDNNDGSYDIFYSSEFIGEYNVVIKYSDENKKNKESAPQQVKVKNGSFLRVQIVAAEVDRASCTITDHDFTAEAGIKHHFTIVTADKFQNRLDHGGVQIEAQAWKEYLPEGSDDVLLNFDVQDNDDGSYHIQYTGYISGTYVSEISINGVKVDALSQKLTILPGLTDPSACIFEGKGIERAKCGEHATFSIVTKDKFGNIPDHVNEKFQVFLQPHSHGKQVKGHDSNSTTRVRAKSVYSESGEYKITYLPRKACLHQLFVFYNPIKKRPGWSLVRQSYVTDEWSSSLIFKCTVDICAGKASAKNTSAKGNGLGGTLAGRPGVVTVNVRDMFGHPQLPEEDQELKAELIDKDGCSVGTTTVSQREGSANEFIVIYRYEGEGDHKLHITLDKEHIVRSPFPVTIQSNDIKVEELRVHNNDLIWDSDIALMWEQKHNVINVDAIPAGSAKAAAGYLQKAGRTQVVSLGESITLAQIESEQRYGHYITRKKAMSLHSRIANLNQFYSPSMRIRRPVSQQQEKERRSGAAGE</sequence>
<feature type="region of interest" description="Disordered" evidence="3">
    <location>
        <begin position="1"/>
        <end position="45"/>
    </location>
</feature>
<accession>A0A5B8MVX4</accession>
<feature type="repeat" description="Filamin" evidence="2">
    <location>
        <begin position="237"/>
        <end position="292"/>
    </location>
</feature>
<dbReference type="STRING" id="1764295.A0A5B8MVX4"/>